<dbReference type="Gene3D" id="2.30.42.10">
    <property type="match status" value="1"/>
</dbReference>
<reference evidence="2 3" key="1">
    <citation type="submission" date="2020-04" db="EMBL/GenBank/DDBJ databases">
        <authorList>
            <person name="Klaysubun C."/>
            <person name="Duangmal K."/>
            <person name="Lipun K."/>
        </authorList>
    </citation>
    <scope>NUCLEOTIDE SEQUENCE [LARGE SCALE GENOMIC DNA]</scope>
    <source>
        <strain evidence="2 3">K10HN5</strain>
    </source>
</reference>
<feature type="domain" description="PDZ" evidence="1">
    <location>
        <begin position="43"/>
        <end position="125"/>
    </location>
</feature>
<sequence length="130" mass="13088">MRPSPAGAALRTGLAAVLVAGVAGGCAGVTSFSSGPHPLPAASLGVSAVTATDPDGKPIGARIVSVDRLGAAYSAGVKPGDVIVRNEQFPISTAQDLQARVADLHPGQDMRLTLLWRPGETVTATLGWAH</sequence>
<dbReference type="PROSITE" id="PS51257">
    <property type="entry name" value="PROKAR_LIPOPROTEIN"/>
    <property type="match status" value="1"/>
</dbReference>
<dbReference type="InterPro" id="IPR001478">
    <property type="entry name" value="PDZ"/>
</dbReference>
<name>A0ABX1S726_9PSEU</name>
<dbReference type="SUPFAM" id="SSF50156">
    <property type="entry name" value="PDZ domain-like"/>
    <property type="match status" value="1"/>
</dbReference>
<dbReference type="InterPro" id="IPR036034">
    <property type="entry name" value="PDZ_sf"/>
</dbReference>
<dbReference type="Proteomes" id="UP000820669">
    <property type="component" value="Unassembled WGS sequence"/>
</dbReference>
<protein>
    <submittedName>
        <fullName evidence="2">PDZ domain-containing protein</fullName>
    </submittedName>
</protein>
<dbReference type="RefSeq" id="WP_169380115.1">
    <property type="nucleotide sequence ID" value="NZ_JAAXLA010000006.1"/>
</dbReference>
<gene>
    <name evidence="2" type="ORF">HF526_05305</name>
</gene>
<organism evidence="2 3">
    <name type="scientific">Pseudonocardia acidicola</name>
    <dbReference type="NCBI Taxonomy" id="2724939"/>
    <lineage>
        <taxon>Bacteria</taxon>
        <taxon>Bacillati</taxon>
        <taxon>Actinomycetota</taxon>
        <taxon>Actinomycetes</taxon>
        <taxon>Pseudonocardiales</taxon>
        <taxon>Pseudonocardiaceae</taxon>
        <taxon>Pseudonocardia</taxon>
    </lineage>
</organism>
<dbReference type="Pfam" id="PF13180">
    <property type="entry name" value="PDZ_2"/>
    <property type="match status" value="1"/>
</dbReference>
<keyword evidence="3" id="KW-1185">Reference proteome</keyword>
<accession>A0ABX1S726</accession>
<proteinExistence type="predicted"/>
<evidence type="ECO:0000259" key="1">
    <source>
        <dbReference type="Pfam" id="PF13180"/>
    </source>
</evidence>
<dbReference type="EMBL" id="JAAXLA010000006">
    <property type="protein sequence ID" value="NMH96734.1"/>
    <property type="molecule type" value="Genomic_DNA"/>
</dbReference>
<evidence type="ECO:0000313" key="3">
    <source>
        <dbReference type="Proteomes" id="UP000820669"/>
    </source>
</evidence>
<comment type="caution">
    <text evidence="2">The sequence shown here is derived from an EMBL/GenBank/DDBJ whole genome shotgun (WGS) entry which is preliminary data.</text>
</comment>
<evidence type="ECO:0000313" key="2">
    <source>
        <dbReference type="EMBL" id="NMH96734.1"/>
    </source>
</evidence>